<keyword evidence="6" id="KW-0472">Membrane</keyword>
<keyword evidence="6" id="KW-1133">Transmembrane helix</keyword>
<keyword evidence="6" id="KW-0812">Transmembrane</keyword>
<gene>
    <name evidence="7" type="ORF">JMJ35_000513</name>
</gene>
<dbReference type="GO" id="GO:0004497">
    <property type="term" value="F:monooxygenase activity"/>
    <property type="evidence" value="ECO:0007669"/>
    <property type="project" value="UniProtKB-KW"/>
</dbReference>
<reference evidence="7" key="1">
    <citation type="submission" date="2023-03" db="EMBL/GenBank/DDBJ databases">
        <title>Complete genome of Cladonia borealis.</title>
        <authorList>
            <person name="Park H."/>
        </authorList>
    </citation>
    <scope>NUCLEOTIDE SEQUENCE</scope>
    <source>
        <strain evidence="7">ANT050790</strain>
    </source>
</reference>
<dbReference type="InterPro" id="IPR036396">
    <property type="entry name" value="Cyt_P450_sf"/>
</dbReference>
<dbReference type="AlphaFoldDB" id="A0AA39RBK6"/>
<keyword evidence="2 4" id="KW-0479">Metal-binding</keyword>
<dbReference type="PANTHER" id="PTHR24305">
    <property type="entry name" value="CYTOCHROME P450"/>
    <property type="match status" value="1"/>
</dbReference>
<evidence type="ECO:0000256" key="1">
    <source>
        <dbReference type="ARBA" id="ARBA00001971"/>
    </source>
</evidence>
<evidence type="ECO:0000313" key="8">
    <source>
        <dbReference type="Proteomes" id="UP001166286"/>
    </source>
</evidence>
<dbReference type="PRINTS" id="PR00385">
    <property type="entry name" value="P450"/>
</dbReference>
<keyword evidence="5" id="KW-0560">Oxidoreductase</keyword>
<keyword evidence="3 4" id="KW-0408">Iron</keyword>
<dbReference type="InterPro" id="IPR001128">
    <property type="entry name" value="Cyt_P450"/>
</dbReference>
<evidence type="ECO:0000256" key="2">
    <source>
        <dbReference type="ARBA" id="ARBA00022723"/>
    </source>
</evidence>
<dbReference type="PANTHER" id="PTHR24305:SF161">
    <property type="entry name" value="P450, PUTATIVE (EUROFUNG)-RELATED"/>
    <property type="match status" value="1"/>
</dbReference>
<evidence type="ECO:0000256" key="4">
    <source>
        <dbReference type="PIRSR" id="PIRSR602401-1"/>
    </source>
</evidence>
<feature type="transmembrane region" description="Helical" evidence="6">
    <location>
        <begin position="12"/>
        <end position="35"/>
    </location>
</feature>
<keyword evidence="4 5" id="KW-0349">Heme</keyword>
<comment type="cofactor">
    <cofactor evidence="1 4">
        <name>heme</name>
        <dbReference type="ChEBI" id="CHEBI:30413"/>
    </cofactor>
</comment>
<dbReference type="Gene3D" id="1.10.630.10">
    <property type="entry name" value="Cytochrome P450"/>
    <property type="match status" value="1"/>
</dbReference>
<protein>
    <recommendedName>
        <fullName evidence="9">Cytochrome P450</fullName>
    </recommendedName>
</protein>
<sequence length="512" mass="57819">MSSIHLMPEHGLVVDFTVARLVLTALLCSFIYWVYATWRRVSRHPLSRFPGPFTASLSNFTYCRRFMGGRQPYETLKLHEKYGPIVRTAPNELSFNTAQSWRDIYGIRKGHEPFIKSEFYDGGNFAAEALSIVSERNPAKHSEMRKYLSGAFSDRSLREQEYLVAEIVDQFIEMLEGGEEGGGGKELDLVNAFNLTTFDIIGSLAFGESFGGVASGKEHFWVSIVVSSLGKGALADCFKRFPWFSTAVQTLFSGFIKKLLEDTRKHEAYSMGLVQRRIQRQTNRKDFMTRILLEREHQDISDAQIAAHASDFIIAGSETTATALSCASYYLLKNPRVLSLLQQEIRSAFKTYSEIDGTSTIPLKYLNAVALEAMRIYPPLPFALPRVVPAGGDTVDGHFLPEGTVVSTSPFAASMDSTNFHDPWEFIPERWLGQSKGDELDASQPFSLGTRGCLGRSLGWLELRTILAKLHFSYDLKLLNEQDVDWQRDSQMHTLWKKPKLMVKATRRRSRG</sequence>
<comment type="similarity">
    <text evidence="5">Belongs to the cytochrome P450 family.</text>
</comment>
<dbReference type="InterPro" id="IPR002401">
    <property type="entry name" value="Cyt_P450_E_grp-I"/>
</dbReference>
<accession>A0AA39RBK6</accession>
<dbReference type="GO" id="GO:0016705">
    <property type="term" value="F:oxidoreductase activity, acting on paired donors, with incorporation or reduction of molecular oxygen"/>
    <property type="evidence" value="ECO:0007669"/>
    <property type="project" value="InterPro"/>
</dbReference>
<dbReference type="GO" id="GO:0005506">
    <property type="term" value="F:iron ion binding"/>
    <property type="evidence" value="ECO:0007669"/>
    <property type="project" value="InterPro"/>
</dbReference>
<dbReference type="Proteomes" id="UP001166286">
    <property type="component" value="Unassembled WGS sequence"/>
</dbReference>
<name>A0AA39RBK6_9LECA</name>
<proteinExistence type="inferred from homology"/>
<keyword evidence="8" id="KW-1185">Reference proteome</keyword>
<feature type="binding site" description="axial binding residue" evidence="4">
    <location>
        <position position="453"/>
    </location>
    <ligand>
        <name>heme</name>
        <dbReference type="ChEBI" id="CHEBI:30413"/>
    </ligand>
    <ligandPart>
        <name>Fe</name>
        <dbReference type="ChEBI" id="CHEBI:18248"/>
    </ligandPart>
</feature>
<dbReference type="SUPFAM" id="SSF48264">
    <property type="entry name" value="Cytochrome P450"/>
    <property type="match status" value="1"/>
</dbReference>
<evidence type="ECO:0000256" key="3">
    <source>
        <dbReference type="ARBA" id="ARBA00023004"/>
    </source>
</evidence>
<evidence type="ECO:0000256" key="5">
    <source>
        <dbReference type="RuleBase" id="RU000461"/>
    </source>
</evidence>
<keyword evidence="5" id="KW-0503">Monooxygenase</keyword>
<dbReference type="GO" id="GO:0020037">
    <property type="term" value="F:heme binding"/>
    <property type="evidence" value="ECO:0007669"/>
    <property type="project" value="InterPro"/>
</dbReference>
<organism evidence="7 8">
    <name type="scientific">Cladonia borealis</name>
    <dbReference type="NCBI Taxonomy" id="184061"/>
    <lineage>
        <taxon>Eukaryota</taxon>
        <taxon>Fungi</taxon>
        <taxon>Dikarya</taxon>
        <taxon>Ascomycota</taxon>
        <taxon>Pezizomycotina</taxon>
        <taxon>Lecanoromycetes</taxon>
        <taxon>OSLEUM clade</taxon>
        <taxon>Lecanoromycetidae</taxon>
        <taxon>Lecanorales</taxon>
        <taxon>Lecanorineae</taxon>
        <taxon>Cladoniaceae</taxon>
        <taxon>Cladonia</taxon>
    </lineage>
</organism>
<evidence type="ECO:0000256" key="6">
    <source>
        <dbReference type="SAM" id="Phobius"/>
    </source>
</evidence>
<dbReference type="PRINTS" id="PR00463">
    <property type="entry name" value="EP450I"/>
</dbReference>
<dbReference type="PROSITE" id="PS00086">
    <property type="entry name" value="CYTOCHROME_P450"/>
    <property type="match status" value="1"/>
</dbReference>
<dbReference type="InterPro" id="IPR017972">
    <property type="entry name" value="Cyt_P450_CS"/>
</dbReference>
<evidence type="ECO:0000313" key="7">
    <source>
        <dbReference type="EMBL" id="KAK0517358.1"/>
    </source>
</evidence>
<comment type="caution">
    <text evidence="7">The sequence shown here is derived from an EMBL/GenBank/DDBJ whole genome shotgun (WGS) entry which is preliminary data.</text>
</comment>
<dbReference type="EMBL" id="JAFEKC020000001">
    <property type="protein sequence ID" value="KAK0517358.1"/>
    <property type="molecule type" value="Genomic_DNA"/>
</dbReference>
<dbReference type="InterPro" id="IPR050121">
    <property type="entry name" value="Cytochrome_P450_monoxygenase"/>
</dbReference>
<evidence type="ECO:0008006" key="9">
    <source>
        <dbReference type="Google" id="ProtNLM"/>
    </source>
</evidence>
<dbReference type="CDD" id="cd11058">
    <property type="entry name" value="CYP60B-like"/>
    <property type="match status" value="1"/>
</dbReference>
<dbReference type="Pfam" id="PF00067">
    <property type="entry name" value="p450"/>
    <property type="match status" value="1"/>
</dbReference>